<evidence type="ECO:0000256" key="1">
    <source>
        <dbReference type="ARBA" id="ARBA00001946"/>
    </source>
</evidence>
<keyword evidence="12" id="KW-1185">Reference proteome</keyword>
<dbReference type="InterPro" id="IPR024932">
    <property type="entry name" value="ApbE"/>
</dbReference>
<evidence type="ECO:0000256" key="8">
    <source>
        <dbReference type="ARBA" id="ARBA00022842"/>
    </source>
</evidence>
<organism evidence="11 12">
    <name type="scientific">Rhodoluna lacicola</name>
    <dbReference type="NCBI Taxonomy" id="529884"/>
    <lineage>
        <taxon>Bacteria</taxon>
        <taxon>Bacillati</taxon>
        <taxon>Actinomycetota</taxon>
        <taxon>Actinomycetes</taxon>
        <taxon>Micrococcales</taxon>
        <taxon>Microbacteriaceae</taxon>
        <taxon>Luna cluster</taxon>
        <taxon>Luna-1 subcluster</taxon>
        <taxon>Rhodoluna</taxon>
    </lineage>
</organism>
<protein>
    <recommendedName>
        <fullName evidence="3">FAD:protein FMN transferase</fullName>
        <ecNumber evidence="2">2.7.1.180</ecNumber>
    </recommendedName>
    <alternativeName>
        <fullName evidence="9">Flavin transferase</fullName>
    </alternativeName>
</protein>
<gene>
    <name evidence="11" type="ORF">Rhola_00000500</name>
</gene>
<dbReference type="EC" id="2.7.1.180" evidence="2"/>
<comment type="cofactor">
    <cofactor evidence="1">
        <name>Mg(2+)</name>
        <dbReference type="ChEBI" id="CHEBI:18420"/>
    </cofactor>
</comment>
<keyword evidence="7" id="KW-0274">FAD</keyword>
<dbReference type="InterPro" id="IPR003374">
    <property type="entry name" value="ApbE-like_sf"/>
</dbReference>
<dbReference type="Pfam" id="PF02424">
    <property type="entry name" value="ApbE"/>
    <property type="match status" value="2"/>
</dbReference>
<keyword evidence="4" id="KW-0285">Flavoprotein</keyword>
<keyword evidence="8" id="KW-0460">Magnesium</keyword>
<dbReference type="STRING" id="529884.Rhola_00000500"/>
<evidence type="ECO:0000256" key="5">
    <source>
        <dbReference type="ARBA" id="ARBA00022679"/>
    </source>
</evidence>
<dbReference type="EMBL" id="CP007490">
    <property type="protein sequence ID" value="AIC46881.1"/>
    <property type="molecule type" value="Genomic_DNA"/>
</dbReference>
<evidence type="ECO:0000256" key="9">
    <source>
        <dbReference type="ARBA" id="ARBA00031306"/>
    </source>
</evidence>
<keyword evidence="6" id="KW-0479">Metal-binding</keyword>
<evidence type="ECO:0000256" key="7">
    <source>
        <dbReference type="ARBA" id="ARBA00022827"/>
    </source>
</evidence>
<dbReference type="PANTHER" id="PTHR30040">
    <property type="entry name" value="THIAMINE BIOSYNTHESIS LIPOPROTEIN APBE"/>
    <property type="match status" value="1"/>
</dbReference>
<keyword evidence="5" id="KW-0808">Transferase</keyword>
<reference evidence="11 12" key="1">
    <citation type="journal article" date="2014" name="Int. J. Syst. Evol. Microbiol.">
        <title>Rhodoluna lacicola gen. nov., sp. nov., a planktonic freshwater bacterium with stream-lined genome.</title>
        <authorList>
            <person name="Hahn M."/>
            <person name="Schmidt J."/>
            <person name="Taipale S.J."/>
            <person name="Doolittle W.F."/>
            <person name="Koll U."/>
        </authorList>
    </citation>
    <scope>NUCLEOTIDE SEQUENCE [LARGE SCALE GENOMIC DNA]</scope>
    <source>
        <strain evidence="11 12">MWH-Ta8</strain>
    </source>
</reference>
<dbReference type="OrthoDB" id="9778595at2"/>
<comment type="catalytic activity">
    <reaction evidence="10">
        <text>L-threonyl-[protein] + FAD = FMN-L-threonyl-[protein] + AMP + H(+)</text>
        <dbReference type="Rhea" id="RHEA:36847"/>
        <dbReference type="Rhea" id="RHEA-COMP:11060"/>
        <dbReference type="Rhea" id="RHEA-COMP:11061"/>
        <dbReference type="ChEBI" id="CHEBI:15378"/>
        <dbReference type="ChEBI" id="CHEBI:30013"/>
        <dbReference type="ChEBI" id="CHEBI:57692"/>
        <dbReference type="ChEBI" id="CHEBI:74257"/>
        <dbReference type="ChEBI" id="CHEBI:456215"/>
        <dbReference type="EC" id="2.7.1.180"/>
    </reaction>
</comment>
<dbReference type="AlphaFoldDB" id="A0A060JAH0"/>
<accession>A0A060JAH0</accession>
<evidence type="ECO:0000313" key="11">
    <source>
        <dbReference type="EMBL" id="AIC46881.1"/>
    </source>
</evidence>
<evidence type="ECO:0000256" key="2">
    <source>
        <dbReference type="ARBA" id="ARBA00011955"/>
    </source>
</evidence>
<sequence length="268" mass="29241">MTSTDRNYFERVEICMGTTFRFAGRSELGEVEVQNILSQACEILHEADRTFSLYKSDSPLSRLARGETRLADCPPVVAEIWDACDEWEKRTDGWFSAMTPQNTFDPSGVVKTWAAKRAAEYILQAGINDFTMNAGGDVWLSDELTSDQEWRIAISKPISIASSDHAILTVIDLKNTDYRALATSGSAERGDHIWNPKAAGKSAPTDLVQVSVVAKDLVTADVWATAAFAAGTRGIPLLAAVDGIEALFILANGDLAATENFQKLFAKN</sequence>
<dbReference type="SUPFAM" id="SSF143631">
    <property type="entry name" value="ApbE-like"/>
    <property type="match status" value="1"/>
</dbReference>
<dbReference type="PANTHER" id="PTHR30040:SF2">
    <property type="entry name" value="FAD:PROTEIN FMN TRANSFERASE"/>
    <property type="match status" value="1"/>
</dbReference>
<dbReference type="HOGENOM" id="CLU_044403_4_1_11"/>
<name>A0A060JAH0_9MICO</name>
<dbReference type="GO" id="GO:0046872">
    <property type="term" value="F:metal ion binding"/>
    <property type="evidence" value="ECO:0007669"/>
    <property type="project" value="UniProtKB-KW"/>
</dbReference>
<dbReference type="RefSeq" id="WP_051636123.1">
    <property type="nucleotide sequence ID" value="NZ_CP007490.1"/>
</dbReference>
<evidence type="ECO:0000256" key="6">
    <source>
        <dbReference type="ARBA" id="ARBA00022723"/>
    </source>
</evidence>
<evidence type="ECO:0000256" key="4">
    <source>
        <dbReference type="ARBA" id="ARBA00022630"/>
    </source>
</evidence>
<dbReference type="eggNOG" id="COG1477">
    <property type="taxonomic scope" value="Bacteria"/>
</dbReference>
<evidence type="ECO:0000256" key="3">
    <source>
        <dbReference type="ARBA" id="ARBA00016337"/>
    </source>
</evidence>
<dbReference type="GO" id="GO:0016740">
    <property type="term" value="F:transferase activity"/>
    <property type="evidence" value="ECO:0007669"/>
    <property type="project" value="UniProtKB-KW"/>
</dbReference>
<evidence type="ECO:0000313" key="12">
    <source>
        <dbReference type="Proteomes" id="UP000067708"/>
    </source>
</evidence>
<dbReference type="Proteomes" id="UP000067708">
    <property type="component" value="Chromosome"/>
</dbReference>
<dbReference type="KEGG" id="rla:Rhola_00000500"/>
<dbReference type="Gene3D" id="3.10.520.10">
    <property type="entry name" value="ApbE-like domains"/>
    <property type="match status" value="2"/>
</dbReference>
<keyword evidence="11" id="KW-0449">Lipoprotein</keyword>
<evidence type="ECO:0000256" key="10">
    <source>
        <dbReference type="ARBA" id="ARBA00048540"/>
    </source>
</evidence>
<proteinExistence type="predicted"/>